<protein>
    <recommendedName>
        <fullName evidence="3">TonB C-terminal domain-containing protein</fullName>
    </recommendedName>
</protein>
<dbReference type="AlphaFoldDB" id="A0A2T7UJP6"/>
<sequence length="100" mass="10804">MDALRLNVESCWNVGILSTEALNVVITIGFEMTPDARPIESSIRQVTASGGSAGAQQAAFDAGRQAIVSCGINGYGLPQDLYDQWRNVEITFNPARMSNR</sequence>
<proteinExistence type="predicted"/>
<dbReference type="Gene3D" id="3.30.1150.10">
    <property type="match status" value="1"/>
</dbReference>
<organism evidence="1 2">
    <name type="scientific">Pararhodobacter aggregans</name>
    <dbReference type="NCBI Taxonomy" id="404875"/>
    <lineage>
        <taxon>Bacteria</taxon>
        <taxon>Pseudomonadati</taxon>
        <taxon>Pseudomonadota</taxon>
        <taxon>Alphaproteobacteria</taxon>
        <taxon>Rhodobacterales</taxon>
        <taxon>Paracoccaceae</taxon>
        <taxon>Pararhodobacter</taxon>
    </lineage>
</organism>
<comment type="caution">
    <text evidence="1">The sequence shown here is derived from an EMBL/GenBank/DDBJ whole genome shotgun (WGS) entry which is preliminary data.</text>
</comment>
<evidence type="ECO:0000313" key="1">
    <source>
        <dbReference type="EMBL" id="PVE44886.1"/>
    </source>
</evidence>
<evidence type="ECO:0008006" key="3">
    <source>
        <dbReference type="Google" id="ProtNLM"/>
    </source>
</evidence>
<dbReference type="Proteomes" id="UP000244810">
    <property type="component" value="Unassembled WGS sequence"/>
</dbReference>
<keyword evidence="2" id="KW-1185">Reference proteome</keyword>
<name>A0A2T7UJP6_9RHOB</name>
<reference evidence="1 2" key="1">
    <citation type="journal article" date="2011" name="Syst. Appl. Microbiol.">
        <title>Defluviimonas denitrificans gen. nov., sp. nov., and Pararhodobacter aggregans gen. nov., sp. nov., non-phototrophic Rhodobacteraceae from the biofilter of a marine aquaculture.</title>
        <authorList>
            <person name="Foesel B.U."/>
            <person name="Drake H.L."/>
            <person name="Schramm A."/>
        </authorList>
    </citation>
    <scope>NUCLEOTIDE SEQUENCE [LARGE SCALE GENOMIC DNA]</scope>
    <source>
        <strain evidence="1 2">D1-19</strain>
    </source>
</reference>
<accession>A0A2T7UJP6</accession>
<gene>
    <name evidence="1" type="ORF">DDE23_24120</name>
</gene>
<evidence type="ECO:0000313" key="2">
    <source>
        <dbReference type="Proteomes" id="UP000244810"/>
    </source>
</evidence>
<dbReference type="EMBL" id="QDDR01000021">
    <property type="protein sequence ID" value="PVE44886.1"/>
    <property type="molecule type" value="Genomic_DNA"/>
</dbReference>